<dbReference type="EMBL" id="JBANMG010000003">
    <property type="protein sequence ID" value="KAK6955104.1"/>
    <property type="molecule type" value="Genomic_DNA"/>
</dbReference>
<gene>
    <name evidence="1" type="ORF">Daesc_002734</name>
</gene>
<evidence type="ECO:0000313" key="1">
    <source>
        <dbReference type="EMBL" id="KAK6955104.1"/>
    </source>
</evidence>
<dbReference type="Proteomes" id="UP001369815">
    <property type="component" value="Unassembled WGS sequence"/>
</dbReference>
<organism evidence="1 2">
    <name type="scientific">Daldinia eschscholtzii</name>
    <dbReference type="NCBI Taxonomy" id="292717"/>
    <lineage>
        <taxon>Eukaryota</taxon>
        <taxon>Fungi</taxon>
        <taxon>Dikarya</taxon>
        <taxon>Ascomycota</taxon>
        <taxon>Pezizomycotina</taxon>
        <taxon>Sordariomycetes</taxon>
        <taxon>Xylariomycetidae</taxon>
        <taxon>Xylariales</taxon>
        <taxon>Hypoxylaceae</taxon>
        <taxon>Daldinia</taxon>
    </lineage>
</organism>
<comment type="caution">
    <text evidence="1">The sequence shown here is derived from an EMBL/GenBank/DDBJ whole genome shotgun (WGS) entry which is preliminary data.</text>
</comment>
<dbReference type="AlphaFoldDB" id="A0AAX6MRH6"/>
<name>A0AAX6MRH6_9PEZI</name>
<reference evidence="1 2" key="1">
    <citation type="journal article" date="2024" name="Front Chem Biol">
        <title>Unveiling the potential of Daldinia eschscholtzii MFLUCC 19-0629 through bioactivity and bioinformatics studies for enhanced sustainable agriculture production.</title>
        <authorList>
            <person name="Brooks S."/>
            <person name="Weaver J.A."/>
            <person name="Klomchit A."/>
            <person name="Alharthi S.A."/>
            <person name="Onlamun T."/>
            <person name="Nurani R."/>
            <person name="Vong T.K."/>
            <person name="Alberti F."/>
            <person name="Greco C."/>
        </authorList>
    </citation>
    <scope>NUCLEOTIDE SEQUENCE [LARGE SCALE GENOMIC DNA]</scope>
    <source>
        <strain evidence="1">MFLUCC 19-0629</strain>
    </source>
</reference>
<accession>A0AAX6MRH6</accession>
<protein>
    <submittedName>
        <fullName evidence="1">Uncharacterized protein</fullName>
    </submittedName>
</protein>
<proteinExistence type="predicted"/>
<evidence type="ECO:0000313" key="2">
    <source>
        <dbReference type="Proteomes" id="UP001369815"/>
    </source>
</evidence>
<keyword evidence="2" id="KW-1185">Reference proteome</keyword>
<sequence>MYYSSGAFLLKDKKTQHQQLSYNQSQSQSQNKTEVVVQHVRPANNNTPSDVDPILLGSVVPRGAAGGVNVCGERRDSCVAYNQPNICCPVGMVCYASAFSPSGVYCCAPSEPQCLASEAHPPRCDGRMSPCAEDMGGGCCAPNTECASAGCLKVYRAEPGLATKVLSGPPTTITKTTTVLGFGTGAGGVTVTQVKIAETGQSAGVRGG</sequence>